<dbReference type="InterPro" id="IPR021309">
    <property type="entry name" value="YgaP-like_TM"/>
</dbReference>
<protein>
    <recommendedName>
        <fullName evidence="2">Inner membrane protein YgaP-like transmembrane domain-containing protein</fullName>
    </recommendedName>
</protein>
<sequence>MNTDRLHFDLNQNMANSDKVARYALGAVLIASIFVVAPAYTSSVVLLPLIAIPIVISAIIGWDPVYALFQKSPIPKLLAFNMLKPATE</sequence>
<reference evidence="3" key="1">
    <citation type="submission" date="2015-10" db="EMBL/GenBank/DDBJ databases">
        <title>Description of Candidatus Tenderia electrophaga gen. nov, sp. nov., an Uncultivated Electroautotroph from a Biocathode Enrichment.</title>
        <authorList>
            <person name="Eddie B.J."/>
            <person name="Malanoski A.P."/>
            <person name="Wang Z."/>
            <person name="Hall R.J."/>
            <person name="Oh S.D."/>
            <person name="Heiner C."/>
            <person name="Lin B."/>
            <person name="Strycharz-Glaven S.M."/>
        </authorList>
    </citation>
    <scope>NUCLEOTIDE SEQUENCE [LARGE SCALE GENOMIC DNA]</scope>
    <source>
        <strain evidence="3">NRL1</strain>
    </source>
</reference>
<keyword evidence="1" id="KW-0472">Membrane</keyword>
<accession>A0A0S2TEK2</accession>
<dbReference type="EMBL" id="CP013099">
    <property type="protein sequence ID" value="ALP53566.1"/>
    <property type="molecule type" value="Genomic_DNA"/>
</dbReference>
<dbReference type="Pfam" id="PF11127">
    <property type="entry name" value="YgaP-like_TM"/>
    <property type="match status" value="1"/>
</dbReference>
<evidence type="ECO:0000313" key="3">
    <source>
        <dbReference type="EMBL" id="ALP53566.1"/>
    </source>
</evidence>
<evidence type="ECO:0000313" key="4">
    <source>
        <dbReference type="Proteomes" id="UP000055136"/>
    </source>
</evidence>
<organism evidence="3 4">
    <name type="scientific">Candidatus Tenderia electrophaga</name>
    <dbReference type="NCBI Taxonomy" id="1748243"/>
    <lineage>
        <taxon>Bacteria</taxon>
        <taxon>Pseudomonadati</taxon>
        <taxon>Pseudomonadota</taxon>
        <taxon>Gammaproteobacteria</taxon>
        <taxon>Candidatus Tenderiales</taxon>
        <taxon>Candidatus Tenderiaceae</taxon>
        <taxon>Candidatus Tenderia</taxon>
    </lineage>
</organism>
<feature type="transmembrane region" description="Helical" evidence="1">
    <location>
        <begin position="20"/>
        <end position="40"/>
    </location>
</feature>
<proteinExistence type="predicted"/>
<feature type="transmembrane region" description="Helical" evidence="1">
    <location>
        <begin position="46"/>
        <end position="69"/>
    </location>
</feature>
<feature type="domain" description="Inner membrane protein YgaP-like transmembrane" evidence="2">
    <location>
        <begin position="11"/>
        <end position="72"/>
    </location>
</feature>
<evidence type="ECO:0000259" key="2">
    <source>
        <dbReference type="Pfam" id="PF11127"/>
    </source>
</evidence>
<evidence type="ECO:0000256" key="1">
    <source>
        <dbReference type="SAM" id="Phobius"/>
    </source>
</evidence>
<name>A0A0S2TEK2_9GAMM</name>
<keyword evidence="4" id="KW-1185">Reference proteome</keyword>
<keyword evidence="1" id="KW-1133">Transmembrane helix</keyword>
<dbReference type="Proteomes" id="UP000055136">
    <property type="component" value="Chromosome"/>
</dbReference>
<gene>
    <name evidence="3" type="ORF">Tel_10710</name>
</gene>
<dbReference type="AlphaFoldDB" id="A0A0S2TEK2"/>
<dbReference type="KEGG" id="tee:Tel_10710"/>
<keyword evidence="1" id="KW-0812">Transmembrane</keyword>